<feature type="non-terminal residue" evidence="1">
    <location>
        <position position="1"/>
    </location>
</feature>
<evidence type="ECO:0000313" key="2">
    <source>
        <dbReference type="Proteomes" id="UP000814128"/>
    </source>
</evidence>
<organism evidence="1 2">
    <name type="scientific">Vararia minispora EC-137</name>
    <dbReference type="NCBI Taxonomy" id="1314806"/>
    <lineage>
        <taxon>Eukaryota</taxon>
        <taxon>Fungi</taxon>
        <taxon>Dikarya</taxon>
        <taxon>Basidiomycota</taxon>
        <taxon>Agaricomycotina</taxon>
        <taxon>Agaricomycetes</taxon>
        <taxon>Russulales</taxon>
        <taxon>Lachnocladiaceae</taxon>
        <taxon>Vararia</taxon>
    </lineage>
</organism>
<feature type="non-terminal residue" evidence="1">
    <location>
        <position position="733"/>
    </location>
</feature>
<reference evidence="1" key="1">
    <citation type="submission" date="2021-02" db="EMBL/GenBank/DDBJ databases">
        <authorList>
            <consortium name="DOE Joint Genome Institute"/>
            <person name="Ahrendt S."/>
            <person name="Looney B.P."/>
            <person name="Miyauchi S."/>
            <person name="Morin E."/>
            <person name="Drula E."/>
            <person name="Courty P.E."/>
            <person name="Chicoki N."/>
            <person name="Fauchery L."/>
            <person name="Kohler A."/>
            <person name="Kuo A."/>
            <person name="Labutti K."/>
            <person name="Pangilinan J."/>
            <person name="Lipzen A."/>
            <person name="Riley R."/>
            <person name="Andreopoulos W."/>
            <person name="He G."/>
            <person name="Johnson J."/>
            <person name="Barry K.W."/>
            <person name="Grigoriev I.V."/>
            <person name="Nagy L."/>
            <person name="Hibbett D."/>
            <person name="Henrissat B."/>
            <person name="Matheny P.B."/>
            <person name="Labbe J."/>
            <person name="Martin F."/>
        </authorList>
    </citation>
    <scope>NUCLEOTIDE SEQUENCE</scope>
    <source>
        <strain evidence="1">EC-137</strain>
    </source>
</reference>
<dbReference type="EMBL" id="MU273471">
    <property type="protein sequence ID" value="KAI0036459.1"/>
    <property type="molecule type" value="Genomic_DNA"/>
</dbReference>
<sequence length="733" mass="78324">YAIMVAGHRAGKTAFLRTLLDTAHVADSSTHDQRVSVAKFLAAAAAPTPRIRSAALDVYPESPHEPPITLGLIDTPALDSRDRLRADAVLDDIIRFLESKFAESIDHDHKGRSFDPHVHLCLYFLDPDAIVPPSPPAPSLSLVPRARTTSLSHPADLDPAIFDPPSPTSPRLARPTLPPSEVDVIRLLSTRCNVLPVVARADTVTTERLAAIKSAVRRDLAGSGIGFGIFDLDGQHPGPDPNGSAASSSSSPTSPVAPHMLRLPYALISPECYSHGDGVSRPAPPRHELLQQYTPSASSSRLAPRLVRGRFVRSYRWGAIDVLDHTHCDFMPLRHAIFLHMDTLQKYTRDYLLNKFLDDRAQAARPRPFPPTTTTTASASVPPPHSVHPIPTIDAMYPSAPRPAAHHHQIPAGDPPGALPRASSPLSDPAQLQFVHSPSRTIQALSSLELTPAPESSRQRAKKITIACNFCRSRKLKCDGQRPACHQCQKRSHACDYQAPARRRGARSRRPPGGTGSESDEGASGDDASLEPSLSPEVKPEHLARPSLPPFTETAVVAPPPPPPPPPSAATVLPPLPKSEPILPTLLERRAGLDQHQPRPFLPPLARPPDHASAPPPPILPPIRGGADPEPVVAPLRKRAGTSAAARAGAAAGGTSNRAASHYGPKVVACNHCRARKTKCDGLHPTCSSCARRSLQCNYVNDPNGPAARRRVSHATATPEGQSQSASSGPPSA</sequence>
<proteinExistence type="predicted"/>
<dbReference type="Proteomes" id="UP000814128">
    <property type="component" value="Unassembled WGS sequence"/>
</dbReference>
<gene>
    <name evidence="1" type="ORF">K488DRAFT_11043</name>
</gene>
<reference evidence="1" key="2">
    <citation type="journal article" date="2022" name="New Phytol.">
        <title>Evolutionary transition to the ectomycorrhizal habit in the genomes of a hyperdiverse lineage of mushroom-forming fungi.</title>
        <authorList>
            <person name="Looney B."/>
            <person name="Miyauchi S."/>
            <person name="Morin E."/>
            <person name="Drula E."/>
            <person name="Courty P.E."/>
            <person name="Kohler A."/>
            <person name="Kuo A."/>
            <person name="LaButti K."/>
            <person name="Pangilinan J."/>
            <person name="Lipzen A."/>
            <person name="Riley R."/>
            <person name="Andreopoulos W."/>
            <person name="He G."/>
            <person name="Johnson J."/>
            <person name="Nolan M."/>
            <person name="Tritt A."/>
            <person name="Barry K.W."/>
            <person name="Grigoriev I.V."/>
            <person name="Nagy L.G."/>
            <person name="Hibbett D."/>
            <person name="Henrissat B."/>
            <person name="Matheny P.B."/>
            <person name="Labbe J."/>
            <person name="Martin F.M."/>
        </authorList>
    </citation>
    <scope>NUCLEOTIDE SEQUENCE</scope>
    <source>
        <strain evidence="1">EC-137</strain>
    </source>
</reference>
<comment type="caution">
    <text evidence="1">The sequence shown here is derived from an EMBL/GenBank/DDBJ whole genome shotgun (WGS) entry which is preliminary data.</text>
</comment>
<name>A0ACB8QX29_9AGAM</name>
<keyword evidence="2" id="KW-1185">Reference proteome</keyword>
<evidence type="ECO:0000313" key="1">
    <source>
        <dbReference type="EMBL" id="KAI0036459.1"/>
    </source>
</evidence>
<accession>A0ACB8QX29</accession>
<protein>
    <submittedName>
        <fullName evidence="1">Uncharacterized protein</fullName>
    </submittedName>
</protein>